<dbReference type="GeneID" id="100273951"/>
<sequence length="170" mass="17949">MAFSPAGSPAPCSLLAALRVACQQFSSCPAFSSSRALPCKLTTPLIPAMARPSPCSSLLTFPARAAVELPDVRARPEFPVHSASNSLVARHGPSCARAPLLLRAPNFPCRSATQSLHRPWGLVVVVPASLQLGLRFSASSYTASRRCSPPCRAAHVPAPFDHCRPLHACS</sequence>
<reference evidence="1" key="1">
    <citation type="journal article" date="2009" name="PLoS Genet.">
        <title>Sequencing, mapping, and analysis of 27,455 maize full-length cDNAs.</title>
        <authorList>
            <person name="Soderlund C."/>
            <person name="Descour A."/>
            <person name="Kudrna D."/>
            <person name="Bomhoff M."/>
            <person name="Boyd L."/>
            <person name="Currie J."/>
            <person name="Angelova A."/>
            <person name="Collura K."/>
            <person name="Wissotski M."/>
            <person name="Ashley E."/>
            <person name="Morrow D."/>
            <person name="Fernandes J."/>
            <person name="Walbot V."/>
            <person name="Yu Y."/>
        </authorList>
    </citation>
    <scope>NUCLEOTIDE SEQUENCE</scope>
    <source>
        <strain evidence="1">B73</strain>
    </source>
</reference>
<dbReference type="KEGG" id="zma:100273951"/>
<proteinExistence type="evidence at transcript level"/>
<dbReference type="HOGENOM" id="CLU_1572958_0_0_1"/>
<name>B4FYA2_MAIZE</name>
<dbReference type="AlphaFoldDB" id="B4FYA2"/>
<accession>B4FYA2</accession>
<evidence type="ECO:0000313" key="1">
    <source>
        <dbReference type="EMBL" id="ACF87095.1"/>
    </source>
</evidence>
<protein>
    <submittedName>
        <fullName evidence="1">Uncharacterized protein</fullName>
    </submittedName>
</protein>
<dbReference type="EMBL" id="BT042090">
    <property type="protein sequence ID" value="ACF87095.1"/>
    <property type="molecule type" value="mRNA"/>
</dbReference>
<dbReference type="RefSeq" id="NP_001141812.1">
    <property type="nucleotide sequence ID" value="NM_001148340.1"/>
</dbReference>
<organism evidence="1">
    <name type="scientific">Zea mays</name>
    <name type="common">Maize</name>
    <dbReference type="NCBI Taxonomy" id="4577"/>
    <lineage>
        <taxon>Eukaryota</taxon>
        <taxon>Viridiplantae</taxon>
        <taxon>Streptophyta</taxon>
        <taxon>Embryophyta</taxon>
        <taxon>Tracheophyta</taxon>
        <taxon>Spermatophyta</taxon>
        <taxon>Magnoliopsida</taxon>
        <taxon>Liliopsida</taxon>
        <taxon>Poales</taxon>
        <taxon>Poaceae</taxon>
        <taxon>PACMAD clade</taxon>
        <taxon>Panicoideae</taxon>
        <taxon>Andropogonodae</taxon>
        <taxon>Andropogoneae</taxon>
        <taxon>Tripsacinae</taxon>
        <taxon>Zea</taxon>
    </lineage>
</organism>